<dbReference type="AlphaFoldDB" id="A0A4Y2LK59"/>
<comment type="caution">
    <text evidence="1">The sequence shown here is derived from an EMBL/GenBank/DDBJ whole genome shotgun (WGS) entry which is preliminary data.</text>
</comment>
<protein>
    <submittedName>
        <fullName evidence="1">Uncharacterized protein</fullName>
    </submittedName>
</protein>
<proteinExistence type="predicted"/>
<accession>A0A4Y2LK59</accession>
<reference evidence="1 2" key="1">
    <citation type="journal article" date="2019" name="Sci. Rep.">
        <title>Orb-weaving spider Araneus ventricosus genome elucidates the spidroin gene catalogue.</title>
        <authorList>
            <person name="Kono N."/>
            <person name="Nakamura H."/>
            <person name="Ohtoshi R."/>
            <person name="Moran D.A.P."/>
            <person name="Shinohara A."/>
            <person name="Yoshida Y."/>
            <person name="Fujiwara M."/>
            <person name="Mori M."/>
            <person name="Tomita M."/>
            <person name="Arakawa K."/>
        </authorList>
    </citation>
    <scope>NUCLEOTIDE SEQUENCE [LARGE SCALE GENOMIC DNA]</scope>
</reference>
<dbReference type="EMBL" id="BGPR01005894">
    <property type="protein sequence ID" value="GBN14373.1"/>
    <property type="molecule type" value="Genomic_DNA"/>
</dbReference>
<organism evidence="1 2">
    <name type="scientific">Araneus ventricosus</name>
    <name type="common">Orbweaver spider</name>
    <name type="synonym">Epeira ventricosa</name>
    <dbReference type="NCBI Taxonomy" id="182803"/>
    <lineage>
        <taxon>Eukaryota</taxon>
        <taxon>Metazoa</taxon>
        <taxon>Ecdysozoa</taxon>
        <taxon>Arthropoda</taxon>
        <taxon>Chelicerata</taxon>
        <taxon>Arachnida</taxon>
        <taxon>Araneae</taxon>
        <taxon>Araneomorphae</taxon>
        <taxon>Entelegynae</taxon>
        <taxon>Araneoidea</taxon>
        <taxon>Araneidae</taxon>
        <taxon>Araneus</taxon>
    </lineage>
</organism>
<name>A0A4Y2LK59_ARAVE</name>
<sequence>MTCGRKFVAVSSFLLGNSLGLSRRYGFNHHCLTPGNPFGVSTPTPRQDIRHVGIGLGLYWELSGPCRAPQSQLSLLDHFSH</sequence>
<gene>
    <name evidence="1" type="ORF">AVEN_275148_1</name>
</gene>
<keyword evidence="2" id="KW-1185">Reference proteome</keyword>
<dbReference type="Proteomes" id="UP000499080">
    <property type="component" value="Unassembled WGS sequence"/>
</dbReference>
<evidence type="ECO:0000313" key="1">
    <source>
        <dbReference type="EMBL" id="GBN14373.1"/>
    </source>
</evidence>
<evidence type="ECO:0000313" key="2">
    <source>
        <dbReference type="Proteomes" id="UP000499080"/>
    </source>
</evidence>